<dbReference type="Pfam" id="PF01740">
    <property type="entry name" value="STAS"/>
    <property type="match status" value="1"/>
</dbReference>
<reference evidence="3" key="1">
    <citation type="journal article" date="2019" name="Int. J. Syst. Evol. Microbiol.">
        <title>The Global Catalogue of Microorganisms (GCM) 10K type strain sequencing project: providing services to taxonomists for standard genome sequencing and annotation.</title>
        <authorList>
            <consortium name="The Broad Institute Genomics Platform"/>
            <consortium name="The Broad Institute Genome Sequencing Center for Infectious Disease"/>
            <person name="Wu L."/>
            <person name="Ma J."/>
        </authorList>
    </citation>
    <scope>NUCLEOTIDE SEQUENCE [LARGE SCALE GENOMIC DNA]</scope>
    <source>
        <strain evidence="3">CGMCC 4.1469</strain>
    </source>
</reference>
<evidence type="ECO:0000313" key="2">
    <source>
        <dbReference type="EMBL" id="MFC5456254.1"/>
    </source>
</evidence>
<organism evidence="2 3">
    <name type="scientific">Prosthecobacter fluviatilis</name>
    <dbReference type="NCBI Taxonomy" id="445931"/>
    <lineage>
        <taxon>Bacteria</taxon>
        <taxon>Pseudomonadati</taxon>
        <taxon>Verrucomicrobiota</taxon>
        <taxon>Verrucomicrobiia</taxon>
        <taxon>Verrucomicrobiales</taxon>
        <taxon>Verrucomicrobiaceae</taxon>
        <taxon>Prosthecobacter</taxon>
    </lineage>
</organism>
<sequence length="179" mass="19602">MTPPTHILVGTIGRVFWMRVDGRGTFQNSLQAKRALQRVVDQGMRNLVVDLERCPMMDSTFLGMLTGAALSLRESGGGGSLSVVNANQRNLQLLTSLGLDHILELDRDGKLWEAERKKVCDALQNCGETTAECKEVQTQHVLSAHQALADVSDANESRFHDVIEFLEKELEAGTSAVPA</sequence>
<feature type="domain" description="STAS" evidence="1">
    <location>
        <begin position="5"/>
        <end position="104"/>
    </location>
</feature>
<evidence type="ECO:0000259" key="1">
    <source>
        <dbReference type="PROSITE" id="PS50801"/>
    </source>
</evidence>
<protein>
    <submittedName>
        <fullName evidence="2">STAS domain-containing protein</fullName>
    </submittedName>
</protein>
<dbReference type="SUPFAM" id="SSF52091">
    <property type="entry name" value="SpoIIaa-like"/>
    <property type="match status" value="1"/>
</dbReference>
<accession>A0ABW0KSC6</accession>
<dbReference type="InterPro" id="IPR036513">
    <property type="entry name" value="STAS_dom_sf"/>
</dbReference>
<evidence type="ECO:0000313" key="3">
    <source>
        <dbReference type="Proteomes" id="UP001596052"/>
    </source>
</evidence>
<dbReference type="Gene3D" id="3.30.750.24">
    <property type="entry name" value="STAS domain"/>
    <property type="match status" value="1"/>
</dbReference>
<proteinExistence type="predicted"/>
<dbReference type="PROSITE" id="PS50801">
    <property type="entry name" value="STAS"/>
    <property type="match status" value="1"/>
</dbReference>
<name>A0ABW0KSC6_9BACT</name>
<dbReference type="EMBL" id="JBHSMQ010000005">
    <property type="protein sequence ID" value="MFC5456254.1"/>
    <property type="molecule type" value="Genomic_DNA"/>
</dbReference>
<dbReference type="Proteomes" id="UP001596052">
    <property type="component" value="Unassembled WGS sequence"/>
</dbReference>
<comment type="caution">
    <text evidence="2">The sequence shown here is derived from an EMBL/GenBank/DDBJ whole genome shotgun (WGS) entry which is preliminary data.</text>
</comment>
<dbReference type="InterPro" id="IPR002645">
    <property type="entry name" value="STAS_dom"/>
</dbReference>
<keyword evidence="3" id="KW-1185">Reference proteome</keyword>
<gene>
    <name evidence="2" type="ORF">ACFQDI_15425</name>
</gene>
<dbReference type="CDD" id="cd07043">
    <property type="entry name" value="STAS_anti-anti-sigma_factors"/>
    <property type="match status" value="1"/>
</dbReference>
<dbReference type="RefSeq" id="WP_377168315.1">
    <property type="nucleotide sequence ID" value="NZ_JBHSMQ010000005.1"/>
</dbReference>